<dbReference type="InterPro" id="IPR058240">
    <property type="entry name" value="rSAM_sf"/>
</dbReference>
<gene>
    <name evidence="7" type="ORF">EHS89_14315</name>
</gene>
<comment type="caution">
    <text evidence="7">The sequence shown here is derived from an EMBL/GenBank/DDBJ whole genome shotgun (WGS) entry which is preliminary data.</text>
</comment>
<dbReference type="AlphaFoldDB" id="A0A3P1SQ44"/>
<keyword evidence="5" id="KW-0411">Iron-sulfur</keyword>
<feature type="domain" description="Radical SAM core" evidence="6">
    <location>
        <begin position="1"/>
        <end position="212"/>
    </location>
</feature>
<keyword evidence="4" id="KW-0408">Iron</keyword>
<evidence type="ECO:0000259" key="6">
    <source>
        <dbReference type="PROSITE" id="PS51918"/>
    </source>
</evidence>
<dbReference type="Pfam" id="PF04055">
    <property type="entry name" value="Radical_SAM"/>
    <property type="match status" value="1"/>
</dbReference>
<keyword evidence="2" id="KW-0949">S-adenosyl-L-methionine</keyword>
<evidence type="ECO:0000313" key="7">
    <source>
        <dbReference type="EMBL" id="RRC98262.1"/>
    </source>
</evidence>
<name>A0A3P1SQ44_9GAMM</name>
<dbReference type="RefSeq" id="WP_124926842.1">
    <property type="nucleotide sequence ID" value="NZ_BMOH01000007.1"/>
</dbReference>
<evidence type="ECO:0000256" key="3">
    <source>
        <dbReference type="ARBA" id="ARBA00022723"/>
    </source>
</evidence>
<keyword evidence="8" id="KW-1185">Reference proteome</keyword>
<comment type="cofactor">
    <cofactor evidence="1">
        <name>[4Fe-4S] cluster</name>
        <dbReference type="ChEBI" id="CHEBI:49883"/>
    </cofactor>
</comment>
<dbReference type="CDD" id="cd01335">
    <property type="entry name" value="Radical_SAM"/>
    <property type="match status" value="1"/>
</dbReference>
<accession>A0A3P1SQ44</accession>
<evidence type="ECO:0000256" key="2">
    <source>
        <dbReference type="ARBA" id="ARBA00022691"/>
    </source>
</evidence>
<dbReference type="Gene3D" id="3.20.20.70">
    <property type="entry name" value="Aldolase class I"/>
    <property type="match status" value="1"/>
</dbReference>
<dbReference type="InterPro" id="IPR023867">
    <property type="entry name" value="Sulphatase_maturase_rSAM"/>
</dbReference>
<dbReference type="OrthoDB" id="9782387at2"/>
<evidence type="ECO:0000313" key="8">
    <source>
        <dbReference type="Proteomes" id="UP000267535"/>
    </source>
</evidence>
<organism evidence="7 8">
    <name type="scientific">Amphritea balenae</name>
    <dbReference type="NCBI Taxonomy" id="452629"/>
    <lineage>
        <taxon>Bacteria</taxon>
        <taxon>Pseudomonadati</taxon>
        <taxon>Pseudomonadota</taxon>
        <taxon>Gammaproteobacteria</taxon>
        <taxon>Oceanospirillales</taxon>
        <taxon>Oceanospirillaceae</taxon>
        <taxon>Amphritea</taxon>
    </lineage>
</organism>
<protein>
    <submittedName>
        <fullName evidence="7">Radical SAM protein</fullName>
    </submittedName>
</protein>
<dbReference type="EMBL" id="RQXV01000008">
    <property type="protein sequence ID" value="RRC98262.1"/>
    <property type="molecule type" value="Genomic_DNA"/>
</dbReference>
<dbReference type="GO" id="GO:0016491">
    <property type="term" value="F:oxidoreductase activity"/>
    <property type="evidence" value="ECO:0007669"/>
    <property type="project" value="InterPro"/>
</dbReference>
<dbReference type="SUPFAM" id="SSF102114">
    <property type="entry name" value="Radical SAM enzymes"/>
    <property type="match status" value="1"/>
</dbReference>
<dbReference type="InterPro" id="IPR013785">
    <property type="entry name" value="Aldolase_TIM"/>
</dbReference>
<dbReference type="SFLD" id="SFLDG01067">
    <property type="entry name" value="SPASM/twitch_domain_containing"/>
    <property type="match status" value="1"/>
</dbReference>
<dbReference type="Proteomes" id="UP000267535">
    <property type="component" value="Unassembled WGS sequence"/>
</dbReference>
<dbReference type="GO" id="GO:0051536">
    <property type="term" value="F:iron-sulfur cluster binding"/>
    <property type="evidence" value="ECO:0007669"/>
    <property type="project" value="UniProtKB-KW"/>
</dbReference>
<dbReference type="PANTHER" id="PTHR43273">
    <property type="entry name" value="ANAEROBIC SULFATASE-MATURATING ENZYME HOMOLOG ASLB-RELATED"/>
    <property type="match status" value="1"/>
</dbReference>
<keyword evidence="3" id="KW-0479">Metal-binding</keyword>
<dbReference type="SFLD" id="SFLDG01386">
    <property type="entry name" value="main_SPASM_domain-containing"/>
    <property type="match status" value="1"/>
</dbReference>
<dbReference type="InterPro" id="IPR007197">
    <property type="entry name" value="rSAM"/>
</dbReference>
<dbReference type="SFLD" id="SFLDS00029">
    <property type="entry name" value="Radical_SAM"/>
    <property type="match status" value="1"/>
</dbReference>
<evidence type="ECO:0000256" key="4">
    <source>
        <dbReference type="ARBA" id="ARBA00023004"/>
    </source>
</evidence>
<reference evidence="7 8" key="1">
    <citation type="submission" date="2018-11" db="EMBL/GenBank/DDBJ databases">
        <title>The draft genome sequence of Amphritea balenae JAMM 1525T.</title>
        <authorList>
            <person name="Fang Z."/>
            <person name="Zhang Y."/>
            <person name="Han X."/>
        </authorList>
    </citation>
    <scope>NUCLEOTIDE SEQUENCE [LARGE SCALE GENOMIC DNA]</scope>
    <source>
        <strain evidence="7 8">JAMM 1525</strain>
    </source>
</reference>
<dbReference type="PROSITE" id="PS51918">
    <property type="entry name" value="RADICAL_SAM"/>
    <property type="match status" value="1"/>
</dbReference>
<evidence type="ECO:0000256" key="5">
    <source>
        <dbReference type="ARBA" id="ARBA00023014"/>
    </source>
</evidence>
<proteinExistence type="predicted"/>
<evidence type="ECO:0000256" key="1">
    <source>
        <dbReference type="ARBA" id="ARBA00001966"/>
    </source>
</evidence>
<dbReference type="SFLD" id="SFLDG01072">
    <property type="entry name" value="dehydrogenase_like"/>
    <property type="match status" value="1"/>
</dbReference>
<sequence>MKRLFVQGSSFCDIDCDYCFVRGRNDKARLSLDYLHDVYRIINNSETDVEIVWHMGEPLVLGFNFFKKVLEYIPVSEHIRHRIVTNGLLLNDDWLSFLADNCISLTISSDGPIEVHDRYRTSRKEAGTFEVVHKNLCRSIKKGVCDSVLCTITKESLSKAAQIYEYFSSVGVEYLGFNVERQLDSPEIQVLSLEKFDSLELFWKDLYEAWEKDSYSLFIREFYRTLSALNSDECPLQPDELKSNYNYSLSKNGDLYKYIPQIAGSDSLVSSPFFVGNVKNLNSFEETSELPVYSEMLNSQRLCSEKCDFYRFCGGAFVLEKLVENGMLNSTSTAACERQVIQLAKVVSRKHG</sequence>
<dbReference type="GO" id="GO:0046872">
    <property type="term" value="F:metal ion binding"/>
    <property type="evidence" value="ECO:0007669"/>
    <property type="project" value="UniProtKB-KW"/>
</dbReference>
<dbReference type="PANTHER" id="PTHR43273:SF8">
    <property type="entry name" value="RADICAL SAM DOMAIN PROTEIN"/>
    <property type="match status" value="1"/>
</dbReference>